<evidence type="ECO:0000313" key="9">
    <source>
        <dbReference type="Proteomes" id="UP001597158"/>
    </source>
</evidence>
<keyword evidence="4 6" id="KW-0472">Membrane</keyword>
<dbReference type="InterPro" id="IPR002524">
    <property type="entry name" value="Cation_efflux"/>
</dbReference>
<feature type="transmembrane region" description="Helical" evidence="6">
    <location>
        <begin position="208"/>
        <end position="230"/>
    </location>
</feature>
<organism evidence="8 9">
    <name type="scientific">Thauera mechernichensis</name>
    <dbReference type="NCBI Taxonomy" id="82788"/>
    <lineage>
        <taxon>Bacteria</taxon>
        <taxon>Pseudomonadati</taxon>
        <taxon>Pseudomonadota</taxon>
        <taxon>Betaproteobacteria</taxon>
        <taxon>Rhodocyclales</taxon>
        <taxon>Zoogloeaceae</taxon>
        <taxon>Thauera</taxon>
    </lineage>
</organism>
<evidence type="ECO:0000256" key="1">
    <source>
        <dbReference type="ARBA" id="ARBA00004141"/>
    </source>
</evidence>
<sequence>MRTEPLPIRPSACETEQRTRHPHDFGQGEKQRAETRALWVTLLTLATMVAEVIGGWITGSMALLADGIHMGGHALALGLATAAYYLARRHANDRRLSLGSGKIGDLAAYTSALFLGASTLWLVMESIQRLLHPQPLLAVEAMTVAVAGLAVNLLSAWLLADGHGHAHGHPHHHHDDDPCDSHRHTHAHGPDHAASEHVPRQDNNLRAALVHVIADAVTSVAAIVGLLAAWMWGWQWLDPLIALVASLVILRWAYGLLRQTGAVLLDAEGPNGLREQVRDRLEAVAGTRVVDLHLWSVGQGAWTLVASVVSHAPASPADYRARLLDLKDIHHPIIEVQQCSTCEWPVVPTRRSTLP</sequence>
<dbReference type="InterPro" id="IPR027469">
    <property type="entry name" value="Cation_efflux_TMD_sf"/>
</dbReference>
<dbReference type="NCBIfam" id="NF033827">
    <property type="entry name" value="CDF_efflux_DmeF"/>
    <property type="match status" value="1"/>
</dbReference>
<dbReference type="EMBL" id="JBHTMC010000024">
    <property type="protein sequence ID" value="MFD1264226.1"/>
    <property type="molecule type" value="Genomic_DNA"/>
</dbReference>
<dbReference type="PANTHER" id="PTHR11562">
    <property type="entry name" value="CATION EFFLUX PROTEIN/ ZINC TRANSPORTER"/>
    <property type="match status" value="1"/>
</dbReference>
<feature type="transmembrane region" description="Helical" evidence="6">
    <location>
        <begin position="37"/>
        <end position="57"/>
    </location>
</feature>
<evidence type="ECO:0000259" key="7">
    <source>
        <dbReference type="Pfam" id="PF01545"/>
    </source>
</evidence>
<feature type="transmembrane region" description="Helical" evidence="6">
    <location>
        <begin position="63"/>
        <end position="86"/>
    </location>
</feature>
<feature type="transmembrane region" description="Helical" evidence="6">
    <location>
        <begin position="136"/>
        <end position="160"/>
    </location>
</feature>
<dbReference type="InterPro" id="IPR058533">
    <property type="entry name" value="Cation_efflux_TM"/>
</dbReference>
<dbReference type="InterPro" id="IPR050681">
    <property type="entry name" value="CDF/SLC30A"/>
</dbReference>
<evidence type="ECO:0000256" key="6">
    <source>
        <dbReference type="SAM" id="Phobius"/>
    </source>
</evidence>
<keyword evidence="2 6" id="KW-0812">Transmembrane</keyword>
<evidence type="ECO:0000256" key="4">
    <source>
        <dbReference type="ARBA" id="ARBA00023136"/>
    </source>
</evidence>
<dbReference type="PANTHER" id="PTHR11562:SF40">
    <property type="entry name" value="CATION EFFLUX SYSTEM PROTEIN"/>
    <property type="match status" value="1"/>
</dbReference>
<reference evidence="9" key="1">
    <citation type="journal article" date="2019" name="Int. J. Syst. Evol. Microbiol.">
        <title>The Global Catalogue of Microorganisms (GCM) 10K type strain sequencing project: providing services to taxonomists for standard genome sequencing and annotation.</title>
        <authorList>
            <consortium name="The Broad Institute Genomics Platform"/>
            <consortium name="The Broad Institute Genome Sequencing Center for Infectious Disease"/>
            <person name="Wu L."/>
            <person name="Ma J."/>
        </authorList>
    </citation>
    <scope>NUCLEOTIDE SEQUENCE [LARGE SCALE GENOMIC DNA]</scope>
    <source>
        <strain evidence="9">CCUG 48884</strain>
    </source>
</reference>
<evidence type="ECO:0000256" key="5">
    <source>
        <dbReference type="SAM" id="MobiDB-lite"/>
    </source>
</evidence>
<feature type="domain" description="Cation efflux protein transmembrane" evidence="7">
    <location>
        <begin position="41"/>
        <end position="265"/>
    </location>
</feature>
<dbReference type="NCBIfam" id="TIGR01297">
    <property type="entry name" value="CDF"/>
    <property type="match status" value="1"/>
</dbReference>
<keyword evidence="3 6" id="KW-1133">Transmembrane helix</keyword>
<evidence type="ECO:0000256" key="3">
    <source>
        <dbReference type="ARBA" id="ARBA00022989"/>
    </source>
</evidence>
<comment type="subcellular location">
    <subcellularLocation>
        <location evidence="1">Membrane</location>
        <topology evidence="1">Multi-pass membrane protein</topology>
    </subcellularLocation>
</comment>
<dbReference type="Gene3D" id="1.20.1510.10">
    <property type="entry name" value="Cation efflux protein transmembrane domain"/>
    <property type="match status" value="1"/>
</dbReference>
<gene>
    <name evidence="8" type="primary">dmeF</name>
    <name evidence="8" type="ORF">ACFQ4M_11575</name>
</gene>
<comment type="caution">
    <text evidence="8">The sequence shown here is derived from an EMBL/GenBank/DDBJ whole genome shotgun (WGS) entry which is preliminary data.</text>
</comment>
<name>A0ABW3WEI9_9RHOO</name>
<feature type="region of interest" description="Disordered" evidence="5">
    <location>
        <begin position="1"/>
        <end position="30"/>
    </location>
</feature>
<dbReference type="SUPFAM" id="SSF161111">
    <property type="entry name" value="Cation efflux protein transmembrane domain-like"/>
    <property type="match status" value="1"/>
</dbReference>
<accession>A0ABW3WEI9</accession>
<feature type="region of interest" description="Disordered" evidence="5">
    <location>
        <begin position="167"/>
        <end position="198"/>
    </location>
</feature>
<proteinExistence type="predicted"/>
<keyword evidence="9" id="KW-1185">Reference proteome</keyword>
<feature type="transmembrane region" description="Helical" evidence="6">
    <location>
        <begin position="106"/>
        <end position="124"/>
    </location>
</feature>
<feature type="transmembrane region" description="Helical" evidence="6">
    <location>
        <begin position="236"/>
        <end position="254"/>
    </location>
</feature>
<dbReference type="RefSeq" id="WP_277831012.1">
    <property type="nucleotide sequence ID" value="NZ_JARQZE010000002.1"/>
</dbReference>
<feature type="compositionally biased region" description="Basic and acidic residues" evidence="5">
    <location>
        <begin position="173"/>
        <end position="198"/>
    </location>
</feature>
<evidence type="ECO:0000313" key="8">
    <source>
        <dbReference type="EMBL" id="MFD1264226.1"/>
    </source>
</evidence>
<evidence type="ECO:0000256" key="2">
    <source>
        <dbReference type="ARBA" id="ARBA00022692"/>
    </source>
</evidence>
<dbReference type="Proteomes" id="UP001597158">
    <property type="component" value="Unassembled WGS sequence"/>
</dbReference>
<dbReference type="Pfam" id="PF01545">
    <property type="entry name" value="Cation_efflux"/>
    <property type="match status" value="1"/>
</dbReference>
<feature type="compositionally biased region" description="Basic and acidic residues" evidence="5">
    <location>
        <begin position="15"/>
        <end position="30"/>
    </location>
</feature>
<protein>
    <submittedName>
        <fullName evidence="8">CDF family Co(II)/Ni(II) efflux transporter DmeF</fullName>
    </submittedName>
</protein>